<dbReference type="PANTHER" id="PTHR44591">
    <property type="entry name" value="STRESS RESPONSE REGULATOR PROTEIN 1"/>
    <property type="match status" value="1"/>
</dbReference>
<comment type="caution">
    <text evidence="4">The sequence shown here is derived from an EMBL/GenBank/DDBJ whole genome shotgun (WGS) entry which is preliminary data.</text>
</comment>
<proteinExistence type="predicted"/>
<evidence type="ECO:0000256" key="2">
    <source>
        <dbReference type="PROSITE-ProRule" id="PRU00169"/>
    </source>
</evidence>
<dbReference type="InterPro" id="IPR050595">
    <property type="entry name" value="Bact_response_regulator"/>
</dbReference>
<feature type="domain" description="Response regulatory" evidence="3">
    <location>
        <begin position="3"/>
        <end position="117"/>
    </location>
</feature>
<dbReference type="Pfam" id="PF00072">
    <property type="entry name" value="Response_reg"/>
    <property type="match status" value="1"/>
</dbReference>
<dbReference type="PANTHER" id="PTHR44591:SF3">
    <property type="entry name" value="RESPONSE REGULATORY DOMAIN-CONTAINING PROTEIN"/>
    <property type="match status" value="1"/>
</dbReference>
<organism evidence="4 5">
    <name type="scientific">Mucilaginibacter glaciei</name>
    <dbReference type="NCBI Taxonomy" id="2772109"/>
    <lineage>
        <taxon>Bacteria</taxon>
        <taxon>Pseudomonadati</taxon>
        <taxon>Bacteroidota</taxon>
        <taxon>Sphingobacteriia</taxon>
        <taxon>Sphingobacteriales</taxon>
        <taxon>Sphingobacteriaceae</taxon>
        <taxon>Mucilaginibacter</taxon>
    </lineage>
</organism>
<dbReference type="AlphaFoldDB" id="A0A926S1D0"/>
<evidence type="ECO:0000313" key="5">
    <source>
        <dbReference type="Proteomes" id="UP000619078"/>
    </source>
</evidence>
<dbReference type="GO" id="GO:0000160">
    <property type="term" value="P:phosphorelay signal transduction system"/>
    <property type="evidence" value="ECO:0007669"/>
    <property type="project" value="InterPro"/>
</dbReference>
<dbReference type="RefSeq" id="WP_191162334.1">
    <property type="nucleotide sequence ID" value="NZ_JACWMX010000002.1"/>
</dbReference>
<evidence type="ECO:0000313" key="4">
    <source>
        <dbReference type="EMBL" id="MBD1392948.1"/>
    </source>
</evidence>
<protein>
    <submittedName>
        <fullName evidence="4">Response regulator</fullName>
    </submittedName>
</protein>
<feature type="modified residue" description="4-aspartylphosphate" evidence="2">
    <location>
        <position position="52"/>
    </location>
</feature>
<dbReference type="SMART" id="SM00448">
    <property type="entry name" value="REC"/>
    <property type="match status" value="1"/>
</dbReference>
<dbReference type="InterPro" id="IPR001789">
    <property type="entry name" value="Sig_transdc_resp-reg_receiver"/>
</dbReference>
<dbReference type="SUPFAM" id="SSF52172">
    <property type="entry name" value="CheY-like"/>
    <property type="match status" value="1"/>
</dbReference>
<dbReference type="Gene3D" id="3.40.50.2300">
    <property type="match status" value="1"/>
</dbReference>
<evidence type="ECO:0000259" key="3">
    <source>
        <dbReference type="PROSITE" id="PS50110"/>
    </source>
</evidence>
<keyword evidence="1 2" id="KW-0597">Phosphoprotein</keyword>
<accession>A0A926S1D0</accession>
<evidence type="ECO:0000256" key="1">
    <source>
        <dbReference type="ARBA" id="ARBA00022553"/>
    </source>
</evidence>
<reference evidence="4" key="1">
    <citation type="submission" date="2020-09" db="EMBL/GenBank/DDBJ databases">
        <title>Novel species of Mucilaginibacter isolated from a glacier on the Tibetan Plateau.</title>
        <authorList>
            <person name="Liu Q."/>
            <person name="Xin Y.-H."/>
        </authorList>
    </citation>
    <scope>NUCLEOTIDE SEQUENCE</scope>
    <source>
        <strain evidence="4">ZB1P21</strain>
    </source>
</reference>
<sequence>MAKILICDDEQEILDITKLILEDSGHHVLAVTDSLMVENLIEKEMPDMLLIDLWMPNLSGDQVIKEVRKNPNITHLPVIVISASKDVKEIAYASGADGFLEKPYDIDALLDIVEKHLMH</sequence>
<keyword evidence="5" id="KW-1185">Reference proteome</keyword>
<name>A0A926S1D0_9SPHI</name>
<dbReference type="PROSITE" id="PS50110">
    <property type="entry name" value="RESPONSE_REGULATORY"/>
    <property type="match status" value="1"/>
</dbReference>
<dbReference type="Proteomes" id="UP000619078">
    <property type="component" value="Unassembled WGS sequence"/>
</dbReference>
<dbReference type="InterPro" id="IPR011006">
    <property type="entry name" value="CheY-like_superfamily"/>
</dbReference>
<gene>
    <name evidence="4" type="ORF">IDJ76_07555</name>
</gene>
<dbReference type="EMBL" id="JACWMX010000002">
    <property type="protein sequence ID" value="MBD1392948.1"/>
    <property type="molecule type" value="Genomic_DNA"/>
</dbReference>